<reference evidence="1" key="1">
    <citation type="journal article" date="2014" name="Int. J. Syst. Evol. Microbiol.">
        <title>Complete genome sequence of Corynebacterium casei LMG S-19264T (=DSM 44701T), isolated from a smear-ripened cheese.</title>
        <authorList>
            <consortium name="US DOE Joint Genome Institute (JGI-PGF)"/>
            <person name="Walter F."/>
            <person name="Albersmeier A."/>
            <person name="Kalinowski J."/>
            <person name="Ruckert C."/>
        </authorList>
    </citation>
    <scope>NUCLEOTIDE SEQUENCE</scope>
    <source>
        <strain evidence="1">JCM 4637</strain>
    </source>
</reference>
<dbReference type="EMBL" id="BMVC01000002">
    <property type="protein sequence ID" value="GHC83266.1"/>
    <property type="molecule type" value="Genomic_DNA"/>
</dbReference>
<evidence type="ECO:0000313" key="1">
    <source>
        <dbReference type="EMBL" id="GHC83266.1"/>
    </source>
</evidence>
<proteinExistence type="predicted"/>
<name>A0A919C8V1_9ACTN</name>
<sequence>MNGGPIAPLRETTAAELEAIAARYLAPEAVPAYVEKSLARGGLVTLRMHPEHWLGADLGPS</sequence>
<dbReference type="AlphaFoldDB" id="A0A919C8V1"/>
<protein>
    <submittedName>
        <fullName evidence="1">Uncharacterized protein</fullName>
    </submittedName>
</protein>
<evidence type="ECO:0000313" key="2">
    <source>
        <dbReference type="Proteomes" id="UP000638353"/>
    </source>
</evidence>
<accession>A0A919C8V1</accession>
<gene>
    <name evidence="1" type="ORF">GCM10010334_12200</name>
</gene>
<dbReference type="RefSeq" id="WP_229897518.1">
    <property type="nucleotide sequence ID" value="NZ_BMVC01000002.1"/>
</dbReference>
<comment type="caution">
    <text evidence="1">The sequence shown here is derived from an EMBL/GenBank/DDBJ whole genome shotgun (WGS) entry which is preliminary data.</text>
</comment>
<organism evidence="1 2">
    <name type="scientific">Streptomyces finlayi</name>
    <dbReference type="NCBI Taxonomy" id="67296"/>
    <lineage>
        <taxon>Bacteria</taxon>
        <taxon>Bacillati</taxon>
        <taxon>Actinomycetota</taxon>
        <taxon>Actinomycetes</taxon>
        <taxon>Kitasatosporales</taxon>
        <taxon>Streptomycetaceae</taxon>
        <taxon>Streptomyces</taxon>
    </lineage>
</organism>
<reference evidence="1" key="2">
    <citation type="submission" date="2020-09" db="EMBL/GenBank/DDBJ databases">
        <authorList>
            <person name="Sun Q."/>
            <person name="Ohkuma M."/>
        </authorList>
    </citation>
    <scope>NUCLEOTIDE SEQUENCE</scope>
    <source>
        <strain evidence="1">JCM 4637</strain>
    </source>
</reference>
<dbReference type="Proteomes" id="UP000638353">
    <property type="component" value="Unassembled WGS sequence"/>
</dbReference>